<reference evidence="4 5" key="1">
    <citation type="submission" date="2020-08" db="EMBL/GenBank/DDBJ databases">
        <title>Genomic Encyclopedia of Type Strains, Phase IV (KMG-IV): sequencing the most valuable type-strain genomes for metagenomic binning, comparative biology and taxonomic classification.</title>
        <authorList>
            <person name="Goeker M."/>
        </authorList>
    </citation>
    <scope>NUCLEOTIDE SEQUENCE [LARGE SCALE GENOMIC DNA]</scope>
    <source>
        <strain evidence="4 5">YC6723</strain>
    </source>
</reference>
<dbReference type="PANTHER" id="PTHR30535:SF35">
    <property type="entry name" value="PERIPLASMIC BINDING PROTEIN"/>
    <property type="match status" value="1"/>
</dbReference>
<dbReference type="EMBL" id="JACIEV010000002">
    <property type="protein sequence ID" value="MBB4153004.1"/>
    <property type="molecule type" value="Genomic_DNA"/>
</dbReference>
<organism evidence="4 5">
    <name type="scientific">Sphingomonas jinjuensis</name>
    <dbReference type="NCBI Taxonomy" id="535907"/>
    <lineage>
        <taxon>Bacteria</taxon>
        <taxon>Pseudomonadati</taxon>
        <taxon>Pseudomonadota</taxon>
        <taxon>Alphaproteobacteria</taxon>
        <taxon>Sphingomonadales</taxon>
        <taxon>Sphingomonadaceae</taxon>
        <taxon>Sphingomonas</taxon>
    </lineage>
</organism>
<evidence type="ECO:0000313" key="5">
    <source>
        <dbReference type="Proteomes" id="UP000529795"/>
    </source>
</evidence>
<protein>
    <submittedName>
        <fullName evidence="4">Iron complex transport system substrate-binding protein</fullName>
    </submittedName>
</protein>
<feature type="chain" id="PRO_5032804611" evidence="2">
    <location>
        <begin position="20"/>
        <end position="275"/>
    </location>
</feature>
<evidence type="ECO:0000256" key="2">
    <source>
        <dbReference type="SAM" id="SignalP"/>
    </source>
</evidence>
<feature type="signal peptide" evidence="2">
    <location>
        <begin position="1"/>
        <end position="19"/>
    </location>
</feature>
<dbReference type="SUPFAM" id="SSF53807">
    <property type="entry name" value="Helical backbone' metal receptor"/>
    <property type="match status" value="1"/>
</dbReference>
<dbReference type="RefSeq" id="WP_246346854.1">
    <property type="nucleotide sequence ID" value="NZ_JACIEV010000002.1"/>
</dbReference>
<name>A0A840FB50_9SPHN</name>
<sequence length="275" mass="28710">MRALIPMLALVTAGCTAPAASPPVAGRALRIASINPCVDAILARVADPRTIAAISHYSLDPAGTSVPLDWARRFRATSGTAEELVALQPDVVIGGAGTDPSTAQALRRLGIRLVEYNVPETVADSVAQVREIAAIARQPAHGESLVRQIEAAARPDPVPKKTALIWRDGGLVLGTGTLADALLTSAGFTNMSATYGLGKWGVLPMETMIATPPQVLLSTGAAEAAEGRGNVHPAIRRLGTRIRLVPFSGRLMNCGGPSIIDAMARLRAIRRQVAT</sequence>
<evidence type="ECO:0000256" key="1">
    <source>
        <dbReference type="ARBA" id="ARBA00022729"/>
    </source>
</evidence>
<proteinExistence type="predicted"/>
<comment type="caution">
    <text evidence="4">The sequence shown here is derived from an EMBL/GenBank/DDBJ whole genome shotgun (WGS) entry which is preliminary data.</text>
</comment>
<dbReference type="PANTHER" id="PTHR30535">
    <property type="entry name" value="VITAMIN B12-BINDING PROTEIN"/>
    <property type="match status" value="1"/>
</dbReference>
<keyword evidence="1 2" id="KW-0732">Signal</keyword>
<dbReference type="Pfam" id="PF01497">
    <property type="entry name" value="Peripla_BP_2"/>
    <property type="match status" value="1"/>
</dbReference>
<keyword evidence="5" id="KW-1185">Reference proteome</keyword>
<evidence type="ECO:0000259" key="3">
    <source>
        <dbReference type="Pfam" id="PF01497"/>
    </source>
</evidence>
<dbReference type="PROSITE" id="PS51257">
    <property type="entry name" value="PROKAR_LIPOPROTEIN"/>
    <property type="match status" value="1"/>
</dbReference>
<dbReference type="InterPro" id="IPR054828">
    <property type="entry name" value="Vit_B12_bind_prot"/>
</dbReference>
<dbReference type="Gene3D" id="3.40.50.1980">
    <property type="entry name" value="Nitrogenase molybdenum iron protein domain"/>
    <property type="match status" value="2"/>
</dbReference>
<evidence type="ECO:0000313" key="4">
    <source>
        <dbReference type="EMBL" id="MBB4153004.1"/>
    </source>
</evidence>
<accession>A0A840FB50</accession>
<dbReference type="InterPro" id="IPR050902">
    <property type="entry name" value="ABC_Transporter_SBP"/>
</dbReference>
<dbReference type="NCBIfam" id="NF038402">
    <property type="entry name" value="TroA_like"/>
    <property type="match status" value="1"/>
</dbReference>
<gene>
    <name evidence="4" type="ORF">GGQ80_000892</name>
</gene>
<dbReference type="InterPro" id="IPR002491">
    <property type="entry name" value="ABC_transptr_periplasmic_BD"/>
</dbReference>
<feature type="domain" description="Fe/B12 periplasmic-binding" evidence="3">
    <location>
        <begin position="31"/>
        <end position="221"/>
    </location>
</feature>
<dbReference type="Proteomes" id="UP000529795">
    <property type="component" value="Unassembled WGS sequence"/>
</dbReference>
<dbReference type="AlphaFoldDB" id="A0A840FB50"/>